<dbReference type="Pfam" id="PF12791">
    <property type="entry name" value="RsgI_N"/>
    <property type="match status" value="1"/>
</dbReference>
<dbReference type="Pfam" id="PF23750">
    <property type="entry name" value="RsgI_M"/>
    <property type="match status" value="1"/>
</dbReference>
<protein>
    <submittedName>
        <fullName evidence="8">Anti-sigma-I factor RsgI</fullName>
    </submittedName>
</protein>
<dbReference type="InterPro" id="IPR007934">
    <property type="entry name" value="AbfB_ABD"/>
</dbReference>
<evidence type="ECO:0000256" key="1">
    <source>
        <dbReference type="ARBA" id="ARBA00004162"/>
    </source>
</evidence>
<dbReference type="RefSeq" id="WP_101299719.1">
    <property type="nucleotide sequence ID" value="NZ_CP025197.1"/>
</dbReference>
<dbReference type="InterPro" id="IPR055431">
    <property type="entry name" value="RsgI_M"/>
</dbReference>
<dbReference type="EMBL" id="CP025197">
    <property type="protein sequence ID" value="AUG56904.1"/>
    <property type="molecule type" value="Genomic_DNA"/>
</dbReference>
<name>A0A2K9EA02_9FIRM</name>
<evidence type="ECO:0000256" key="2">
    <source>
        <dbReference type="ARBA" id="ARBA00022475"/>
    </source>
</evidence>
<feature type="domain" description="RsgI N-terminal anti-sigma" evidence="7">
    <location>
        <begin position="3"/>
        <end position="50"/>
    </location>
</feature>
<comment type="subcellular location">
    <subcellularLocation>
        <location evidence="1">Cell membrane</location>
        <topology evidence="1">Single-pass membrane protein</topology>
    </subcellularLocation>
</comment>
<evidence type="ECO:0000256" key="5">
    <source>
        <dbReference type="ARBA" id="ARBA00023136"/>
    </source>
</evidence>
<dbReference type="SUPFAM" id="SSF110221">
    <property type="entry name" value="AbfB domain"/>
    <property type="match status" value="1"/>
</dbReference>
<sequence>MKYKGIVIKLTKNKAIVTTEDFQCYYIKRSPTICVGKEVEFTGKEIIKKKHALVKLALSAACIILVIIGLMSFTGIIDINNILYSPRVFAYISVDINPGFEMEIDYEGRVLNLVALDDDAGEILNNIEFDKVNISKVIDNMINELKAKGEIGGNTKDYILISSTLNWKMEENNSEIHEKRQRLDIIINEMKNDIENRYKADVYLLHADIEEREDAISKGISTGRYIAYKSLENELSIEDVKEAAVANLIEMLEKGNTDSIYRRFESSNYRGYYIRTESFRARISPYVDPIEDSIFKIVPGLAAADCISFESMNYPGYYLKHENFELILKKYEDTDLFKADATFRIVPGLADGSMISFQSFNYPNRYIRHREFALYIEEIFTELDKKDATFIEIKVE</sequence>
<dbReference type="Pfam" id="PF05270">
    <property type="entry name" value="AbfB"/>
    <property type="match status" value="1"/>
</dbReference>
<feature type="transmembrane region" description="Helical" evidence="6">
    <location>
        <begin position="56"/>
        <end position="77"/>
    </location>
</feature>
<evidence type="ECO:0000313" key="9">
    <source>
        <dbReference type="Proteomes" id="UP000233534"/>
    </source>
</evidence>
<keyword evidence="3 6" id="KW-0812">Transmembrane</keyword>
<keyword evidence="4 6" id="KW-1133">Transmembrane helix</keyword>
<dbReference type="AlphaFoldDB" id="A0A2K9EA02"/>
<proteinExistence type="predicted"/>
<evidence type="ECO:0000313" key="8">
    <source>
        <dbReference type="EMBL" id="AUG56904.1"/>
    </source>
</evidence>
<keyword evidence="9" id="KW-1185">Reference proteome</keyword>
<dbReference type="Gene3D" id="2.80.10.50">
    <property type="match status" value="1"/>
</dbReference>
<dbReference type="PROSITE" id="PS51849">
    <property type="entry name" value="RSGI_N"/>
    <property type="match status" value="1"/>
</dbReference>
<keyword evidence="5 6" id="KW-0472">Membrane</keyword>
<dbReference type="Proteomes" id="UP000233534">
    <property type="component" value="Chromosome"/>
</dbReference>
<dbReference type="InterPro" id="IPR024449">
    <property type="entry name" value="Anti-sigma_RsgI_N"/>
</dbReference>
<gene>
    <name evidence="8" type="primary">rsgI</name>
    <name evidence="8" type="ORF">HVS_04845</name>
</gene>
<evidence type="ECO:0000256" key="6">
    <source>
        <dbReference type="SAM" id="Phobius"/>
    </source>
</evidence>
<evidence type="ECO:0000256" key="4">
    <source>
        <dbReference type="ARBA" id="ARBA00022989"/>
    </source>
</evidence>
<dbReference type="GO" id="GO:0046556">
    <property type="term" value="F:alpha-L-arabinofuranosidase activity"/>
    <property type="evidence" value="ECO:0007669"/>
    <property type="project" value="InterPro"/>
</dbReference>
<accession>A0A2K9EA02</accession>
<dbReference type="InterPro" id="IPR036195">
    <property type="entry name" value="AbfB_ABD_sf"/>
</dbReference>
<dbReference type="CDD" id="cd23399">
    <property type="entry name" value="beta-trefoil_ABD_ABFB"/>
    <property type="match status" value="1"/>
</dbReference>
<reference evidence="8 9" key="1">
    <citation type="submission" date="2017-12" db="EMBL/GenBank/DDBJ databases">
        <title>Complete genome sequence of Herbivorax saccincola GGR1, a novel Cellulosome-producing hydrolytic bacterium in a thermophilic biogas plant, established by Illumina and Nanopore MinION sequencing.</title>
        <authorList>
            <person name="Pechtl A."/>
            <person name="Ruckert C."/>
            <person name="Koeck D.E."/>
            <person name="Maus I."/>
            <person name="Winkler A."/>
            <person name="Kalinowski J."/>
            <person name="Puhler A."/>
            <person name="Schwarz W.W."/>
            <person name="Zverlov V.V."/>
            <person name="Schluter A."/>
            <person name="Liebl W."/>
        </authorList>
    </citation>
    <scope>NUCLEOTIDE SEQUENCE [LARGE SCALE GENOMIC DNA]</scope>
    <source>
        <strain evidence="9">SR1</strain>
    </source>
</reference>
<dbReference type="KEGG" id="hsc:HVS_04845"/>
<keyword evidence="2" id="KW-1003">Cell membrane</keyword>
<organism evidence="8 9">
    <name type="scientific">Acetivibrio saccincola</name>
    <dbReference type="NCBI Taxonomy" id="1677857"/>
    <lineage>
        <taxon>Bacteria</taxon>
        <taxon>Bacillati</taxon>
        <taxon>Bacillota</taxon>
        <taxon>Clostridia</taxon>
        <taxon>Eubacteriales</taxon>
        <taxon>Oscillospiraceae</taxon>
        <taxon>Acetivibrio</taxon>
    </lineage>
</organism>
<evidence type="ECO:0000259" key="7">
    <source>
        <dbReference type="PROSITE" id="PS51849"/>
    </source>
</evidence>
<dbReference type="GO" id="GO:0046373">
    <property type="term" value="P:L-arabinose metabolic process"/>
    <property type="evidence" value="ECO:0007669"/>
    <property type="project" value="InterPro"/>
</dbReference>
<evidence type="ECO:0000256" key="3">
    <source>
        <dbReference type="ARBA" id="ARBA00022692"/>
    </source>
</evidence>
<dbReference type="GO" id="GO:0005886">
    <property type="term" value="C:plasma membrane"/>
    <property type="evidence" value="ECO:0007669"/>
    <property type="project" value="UniProtKB-SubCell"/>
</dbReference>